<evidence type="ECO:0000313" key="1">
    <source>
        <dbReference type="EMBL" id="QOX63294.1"/>
    </source>
</evidence>
<proteinExistence type="predicted"/>
<accession>A0ACD1AAE6</accession>
<sequence length="390" mass="45211">MDEIVLKIEDYKNIEEWLKSQDEYLFPAYYPEKGEKSYPEKYLDLKNALIPYHKNVESGALLQSVNEWKQGINDQLCALSGSSECDICDQIKQLEDVVQQDPVIYLNQHGTGHVEKVIEKVIEIIKKFRFDRPSPSEIFVLLCAIQIHDIGNIFGRKGHEKSFQTIFRDVAKDIIPDTVTQRIILKIAQVHSGNINGDKDTISRAGLRIDGTWFNKVIREPVLAALLRFGDELADDSSRYDKTAFDLESIPKESIIYHAYSKCLHAVNIFNNEVNKTCYLSLEYYVDSNAVTNEYTKENQSILLIDEIFYRTKKMEQERRYCMRFLAPYLPLTEIKVRIEIESEFDLTQSEVITYSLKEDGYPTNEIVIDCNQNTGEKVKEFLKGKGWRL</sequence>
<dbReference type="EMBL" id="CP042469">
    <property type="protein sequence ID" value="QOX63294.1"/>
    <property type="molecule type" value="Genomic_DNA"/>
</dbReference>
<keyword evidence="2" id="KW-1185">Reference proteome</keyword>
<reference evidence="1" key="1">
    <citation type="submission" date="2019-08" db="EMBL/GenBank/DDBJ databases">
        <title>Genome sequence of Clostridiales bacterium MT110.</title>
        <authorList>
            <person name="Cao J."/>
        </authorList>
    </citation>
    <scope>NUCLEOTIDE SEQUENCE</scope>
    <source>
        <strain evidence="1">MT110</strain>
    </source>
</reference>
<evidence type="ECO:0000313" key="2">
    <source>
        <dbReference type="Proteomes" id="UP000594014"/>
    </source>
</evidence>
<protein>
    <submittedName>
        <fullName evidence="1">Uncharacterized protein</fullName>
    </submittedName>
</protein>
<dbReference type="Proteomes" id="UP000594014">
    <property type="component" value="Chromosome"/>
</dbReference>
<gene>
    <name evidence="1" type="ORF">FRZ06_08000</name>
</gene>
<name>A0ACD1AAE6_9FIRM</name>
<organism evidence="1 2">
    <name type="scientific">Anoxybacterium hadale</name>
    <dbReference type="NCBI Taxonomy" id="3408580"/>
    <lineage>
        <taxon>Bacteria</taxon>
        <taxon>Bacillati</taxon>
        <taxon>Bacillota</taxon>
        <taxon>Clostridia</taxon>
        <taxon>Peptostreptococcales</taxon>
        <taxon>Anaerovoracaceae</taxon>
        <taxon>Anoxybacterium</taxon>
    </lineage>
</organism>